<keyword evidence="2" id="KW-1185">Reference proteome</keyword>
<evidence type="ECO:0000313" key="3">
    <source>
        <dbReference type="RefSeq" id="XP_019097467.1"/>
    </source>
</evidence>
<feature type="domain" description="Reverse transcriptase Ty1/copia-type" evidence="1">
    <location>
        <begin position="53"/>
        <end position="171"/>
    </location>
</feature>
<dbReference type="InterPro" id="IPR013103">
    <property type="entry name" value="RVT_2"/>
</dbReference>
<dbReference type="InterPro" id="IPR043502">
    <property type="entry name" value="DNA/RNA_pol_sf"/>
</dbReference>
<accession>A0ABM1REM9</accession>
<sequence>MEINHTWDEAYLPKAKLHTVHVVLSLAANLDWELWQMDVKNAFLQGEHEDEVQSPRAWYHKLSTTLLGRGFHKSEADNTLFTLPSEKGIVVILVYVDDIIISGSDKVGIKETKGFLKSVFAIKDLGELKYFLGIEIYRSNEGLFLSQRKYALDLLSEAGKLGTKAVTTPLEESYKTGGKGELETAPFEDVTRYRRLVGKLIYLTITRPNICFAVNQVSQHMKNPTIHHWHMVNRILKYIKGAPGQGIWMGRNENTELVGYCDADYARDCVDRRSTTGYCTFLGGNLVTWKSKKQKVVSLLSAEAECRAMRKLTTELMWLKAF</sequence>
<name>A0ABM1REM9_CAMSA</name>
<reference evidence="3" key="2">
    <citation type="submission" date="2025-08" db="UniProtKB">
        <authorList>
            <consortium name="RefSeq"/>
        </authorList>
    </citation>
    <scope>IDENTIFICATION</scope>
    <source>
        <tissue evidence="3">Leaf</tissue>
    </source>
</reference>
<gene>
    <name evidence="3" type="primary">LOC109131229</name>
</gene>
<proteinExistence type="predicted"/>
<dbReference type="SUPFAM" id="SSF56672">
    <property type="entry name" value="DNA/RNA polymerases"/>
    <property type="match status" value="1"/>
</dbReference>
<dbReference type="RefSeq" id="XP_019097467.1">
    <property type="nucleotide sequence ID" value="XM_019241922.1"/>
</dbReference>
<dbReference type="CDD" id="cd09272">
    <property type="entry name" value="RNase_HI_RT_Ty1"/>
    <property type="match status" value="1"/>
</dbReference>
<dbReference type="PANTHER" id="PTHR11439:SF463">
    <property type="entry name" value="REVERSE TRANSCRIPTASE TY1_COPIA-TYPE DOMAIN-CONTAINING PROTEIN"/>
    <property type="match status" value="1"/>
</dbReference>
<dbReference type="PANTHER" id="PTHR11439">
    <property type="entry name" value="GAG-POL-RELATED RETROTRANSPOSON"/>
    <property type="match status" value="1"/>
</dbReference>
<organism evidence="2 3">
    <name type="scientific">Camelina sativa</name>
    <name type="common">False flax</name>
    <name type="synonym">Myagrum sativum</name>
    <dbReference type="NCBI Taxonomy" id="90675"/>
    <lineage>
        <taxon>Eukaryota</taxon>
        <taxon>Viridiplantae</taxon>
        <taxon>Streptophyta</taxon>
        <taxon>Embryophyta</taxon>
        <taxon>Tracheophyta</taxon>
        <taxon>Spermatophyta</taxon>
        <taxon>Magnoliopsida</taxon>
        <taxon>eudicotyledons</taxon>
        <taxon>Gunneridae</taxon>
        <taxon>Pentapetalae</taxon>
        <taxon>rosids</taxon>
        <taxon>malvids</taxon>
        <taxon>Brassicales</taxon>
        <taxon>Brassicaceae</taxon>
        <taxon>Camelineae</taxon>
        <taxon>Camelina</taxon>
    </lineage>
</organism>
<reference evidence="2" key="1">
    <citation type="journal article" date="2014" name="Nat. Commun.">
        <title>The emerging biofuel crop Camelina sativa retains a highly undifferentiated hexaploid genome structure.</title>
        <authorList>
            <person name="Kagale S."/>
            <person name="Koh C."/>
            <person name="Nixon J."/>
            <person name="Bollina V."/>
            <person name="Clarke W.E."/>
            <person name="Tuteja R."/>
            <person name="Spillane C."/>
            <person name="Robinson S.J."/>
            <person name="Links M.G."/>
            <person name="Clarke C."/>
            <person name="Higgins E.E."/>
            <person name="Huebert T."/>
            <person name="Sharpe A.G."/>
            <person name="Parkin I.A."/>
        </authorList>
    </citation>
    <scope>NUCLEOTIDE SEQUENCE [LARGE SCALE GENOMIC DNA]</scope>
    <source>
        <strain evidence="2">cv. DH55</strain>
    </source>
</reference>
<dbReference type="Proteomes" id="UP000694864">
    <property type="component" value="Chromosome 20"/>
</dbReference>
<dbReference type="GeneID" id="109131229"/>
<protein>
    <submittedName>
        <fullName evidence="3">Uncharacterized protein LOC109131229</fullName>
    </submittedName>
</protein>
<dbReference type="Pfam" id="PF07727">
    <property type="entry name" value="RVT_2"/>
    <property type="match status" value="1"/>
</dbReference>
<evidence type="ECO:0000313" key="2">
    <source>
        <dbReference type="Proteomes" id="UP000694864"/>
    </source>
</evidence>
<evidence type="ECO:0000259" key="1">
    <source>
        <dbReference type="Pfam" id="PF07727"/>
    </source>
</evidence>